<dbReference type="EMBL" id="BPVZ01000022">
    <property type="protein sequence ID" value="GKV04951.1"/>
    <property type="molecule type" value="Genomic_DNA"/>
</dbReference>
<dbReference type="AlphaFoldDB" id="A0AAV5J204"/>
<proteinExistence type="predicted"/>
<name>A0AAV5J204_9ROSI</name>
<accession>A0AAV5J204</accession>
<evidence type="ECO:0000313" key="2">
    <source>
        <dbReference type="Proteomes" id="UP001054252"/>
    </source>
</evidence>
<keyword evidence="2" id="KW-1185">Reference proteome</keyword>
<reference evidence="1 2" key="1">
    <citation type="journal article" date="2021" name="Commun. Biol.">
        <title>The genome of Shorea leprosula (Dipterocarpaceae) highlights the ecological relevance of drought in aseasonal tropical rainforests.</title>
        <authorList>
            <person name="Ng K.K.S."/>
            <person name="Kobayashi M.J."/>
            <person name="Fawcett J.A."/>
            <person name="Hatakeyama M."/>
            <person name="Paape T."/>
            <person name="Ng C.H."/>
            <person name="Ang C.C."/>
            <person name="Tnah L.H."/>
            <person name="Lee C.T."/>
            <person name="Nishiyama T."/>
            <person name="Sese J."/>
            <person name="O'Brien M.J."/>
            <person name="Copetti D."/>
            <person name="Mohd Noor M.I."/>
            <person name="Ong R.C."/>
            <person name="Putra M."/>
            <person name="Sireger I.Z."/>
            <person name="Indrioko S."/>
            <person name="Kosugi Y."/>
            <person name="Izuno A."/>
            <person name="Isagi Y."/>
            <person name="Lee S.L."/>
            <person name="Shimizu K.K."/>
        </authorList>
    </citation>
    <scope>NUCLEOTIDE SEQUENCE [LARGE SCALE GENOMIC DNA]</scope>
    <source>
        <strain evidence="1">214</strain>
    </source>
</reference>
<sequence length="144" mass="16306">MKPSTGFVRKLELLVEPIWVPLKTQHWVPWENPALGSAGDAMNPIWVPPGHASPVISLGSLQNPHRVHCIPRGTQCWVLPWNPMLGFERNPDGFHEELWAPREPSAGFHEEPRSGFHEEPRSGFLEPSTGFLWVPRVGFLVNQH</sequence>
<dbReference type="Proteomes" id="UP001054252">
    <property type="component" value="Unassembled WGS sequence"/>
</dbReference>
<gene>
    <name evidence="1" type="ORF">SLEP1_g17029</name>
</gene>
<protein>
    <submittedName>
        <fullName evidence="1">Uncharacterized protein</fullName>
    </submittedName>
</protein>
<organism evidence="1 2">
    <name type="scientific">Rubroshorea leprosula</name>
    <dbReference type="NCBI Taxonomy" id="152421"/>
    <lineage>
        <taxon>Eukaryota</taxon>
        <taxon>Viridiplantae</taxon>
        <taxon>Streptophyta</taxon>
        <taxon>Embryophyta</taxon>
        <taxon>Tracheophyta</taxon>
        <taxon>Spermatophyta</taxon>
        <taxon>Magnoliopsida</taxon>
        <taxon>eudicotyledons</taxon>
        <taxon>Gunneridae</taxon>
        <taxon>Pentapetalae</taxon>
        <taxon>rosids</taxon>
        <taxon>malvids</taxon>
        <taxon>Malvales</taxon>
        <taxon>Dipterocarpaceae</taxon>
        <taxon>Rubroshorea</taxon>
    </lineage>
</organism>
<comment type="caution">
    <text evidence="1">The sequence shown here is derived from an EMBL/GenBank/DDBJ whole genome shotgun (WGS) entry which is preliminary data.</text>
</comment>
<evidence type="ECO:0000313" key="1">
    <source>
        <dbReference type="EMBL" id="GKV04951.1"/>
    </source>
</evidence>